<proteinExistence type="inferred from homology"/>
<dbReference type="Proteomes" id="UP000295244">
    <property type="component" value="Unassembled WGS sequence"/>
</dbReference>
<comment type="similarity">
    <text evidence="1">Belongs to the class-IV pyridoxal-phosphate-dependent aminotransferase family.</text>
</comment>
<dbReference type="InterPro" id="IPR027417">
    <property type="entry name" value="P-loop_NTPase"/>
</dbReference>
<evidence type="ECO:0000313" key="3">
    <source>
        <dbReference type="Proteomes" id="UP000295244"/>
    </source>
</evidence>
<organism evidence="2 3">
    <name type="scientific">Rubrobacter taiwanensis</name>
    <dbReference type="NCBI Taxonomy" id="185139"/>
    <lineage>
        <taxon>Bacteria</taxon>
        <taxon>Bacillati</taxon>
        <taxon>Actinomycetota</taxon>
        <taxon>Rubrobacteria</taxon>
        <taxon>Rubrobacterales</taxon>
        <taxon>Rubrobacteraceae</taxon>
        <taxon>Rubrobacter</taxon>
    </lineage>
</organism>
<accession>A0A4R1BR48</accession>
<dbReference type="GO" id="GO:0016740">
    <property type="term" value="F:transferase activity"/>
    <property type="evidence" value="ECO:0007669"/>
    <property type="project" value="UniProtKB-KW"/>
</dbReference>
<comment type="caution">
    <text evidence="2">The sequence shown here is derived from an EMBL/GenBank/DDBJ whole genome shotgun (WGS) entry which is preliminary data.</text>
</comment>
<dbReference type="InterPro" id="IPR050571">
    <property type="entry name" value="Class-IV_PLP-Dep_Aminotrnsfr"/>
</dbReference>
<sequence length="243" mass="27655">MPGCMKLSMWSGPRNVSTALMYSFRQRSDTLVVDEPLYGHYLKVTGADHPGAREVMEHMDCDGERVVREVMLGPCERPVHFFKNMAHHLAGLDRSFLREITNLLLIRDPREMLPSLANQIPAPSLRDTGLREQVEILEALLKRGAEPVVLDAREVLLDPAGVLRRACAKLGLPFEEAMLSWPSGPKPEDGIWAKHWYHNVHRSTTFGEYRPKTDPFPERLKPLLEECRPLYGQLHRYAIPAGE</sequence>
<dbReference type="AlphaFoldDB" id="A0A4R1BR48"/>
<name>A0A4R1BR48_9ACTN</name>
<dbReference type="SUPFAM" id="SSF52540">
    <property type="entry name" value="P-loop containing nucleoside triphosphate hydrolases"/>
    <property type="match status" value="1"/>
</dbReference>
<dbReference type="Gene3D" id="3.40.50.300">
    <property type="entry name" value="P-loop containing nucleotide triphosphate hydrolases"/>
    <property type="match status" value="1"/>
</dbReference>
<keyword evidence="3" id="KW-1185">Reference proteome</keyword>
<evidence type="ECO:0000313" key="2">
    <source>
        <dbReference type="EMBL" id="TCJ20204.1"/>
    </source>
</evidence>
<dbReference type="OrthoDB" id="272985at2"/>
<dbReference type="PANTHER" id="PTHR42743:SF11">
    <property type="entry name" value="AMINODEOXYCHORISMATE LYASE"/>
    <property type="match status" value="1"/>
</dbReference>
<reference evidence="2 3" key="1">
    <citation type="submission" date="2019-03" db="EMBL/GenBank/DDBJ databases">
        <title>Whole genome sequence of a novel Rubrobacter taiwanensis strain, isolated from Yellowstone National Park.</title>
        <authorList>
            <person name="Freed S."/>
            <person name="Ramaley R.F."/>
            <person name="Kyndt J.A."/>
        </authorList>
    </citation>
    <scope>NUCLEOTIDE SEQUENCE [LARGE SCALE GENOMIC DNA]</scope>
    <source>
        <strain evidence="2 3">Yellowstone</strain>
    </source>
</reference>
<keyword evidence="2" id="KW-0808">Transferase</keyword>
<dbReference type="GO" id="GO:0019752">
    <property type="term" value="P:carboxylic acid metabolic process"/>
    <property type="evidence" value="ECO:0007669"/>
    <property type="project" value="TreeGrafter"/>
</dbReference>
<dbReference type="EMBL" id="SKBU01000005">
    <property type="protein sequence ID" value="TCJ20204.1"/>
    <property type="molecule type" value="Genomic_DNA"/>
</dbReference>
<dbReference type="PANTHER" id="PTHR42743">
    <property type="entry name" value="AMINO-ACID AMINOTRANSFERASE"/>
    <property type="match status" value="1"/>
</dbReference>
<dbReference type="Pfam" id="PF19798">
    <property type="entry name" value="Sulfotransfer_5"/>
    <property type="match status" value="1"/>
</dbReference>
<gene>
    <name evidence="2" type="ORF">E0L93_02110</name>
</gene>
<evidence type="ECO:0000256" key="1">
    <source>
        <dbReference type="ARBA" id="ARBA00009320"/>
    </source>
</evidence>
<protein>
    <submittedName>
        <fullName evidence="2">Sulfotransferase family protein</fullName>
    </submittedName>
</protein>